<protein>
    <submittedName>
        <fullName evidence="1">Uncharacterized protein</fullName>
    </submittedName>
</protein>
<reference evidence="1" key="1">
    <citation type="submission" date="2021-01" db="EMBL/GenBank/DDBJ databases">
        <authorList>
            <person name="Corre E."/>
            <person name="Pelletier E."/>
            <person name="Niang G."/>
            <person name="Scheremetjew M."/>
            <person name="Finn R."/>
            <person name="Kale V."/>
            <person name="Holt S."/>
            <person name="Cochrane G."/>
            <person name="Meng A."/>
            <person name="Brown T."/>
            <person name="Cohen L."/>
        </authorList>
    </citation>
    <scope>NUCLEOTIDE SEQUENCE</scope>
    <source>
        <strain evidence="1">CCMP622</strain>
    </source>
</reference>
<dbReference type="EMBL" id="HBHP01007872">
    <property type="protein sequence ID" value="CAD9753859.1"/>
    <property type="molecule type" value="Transcribed_RNA"/>
</dbReference>
<dbReference type="AlphaFoldDB" id="A0A7S2X9Y8"/>
<organism evidence="1">
    <name type="scientific">Lotharella oceanica</name>
    <dbReference type="NCBI Taxonomy" id="641309"/>
    <lineage>
        <taxon>Eukaryota</taxon>
        <taxon>Sar</taxon>
        <taxon>Rhizaria</taxon>
        <taxon>Cercozoa</taxon>
        <taxon>Chlorarachniophyceae</taxon>
        <taxon>Lotharella</taxon>
    </lineage>
</organism>
<proteinExistence type="predicted"/>
<gene>
    <name evidence="1" type="ORF">LSP00402_LOCUS4904</name>
</gene>
<sequence length="123" mass="14928">MKLRRQAGRLNRTIHRLPSDEINGITIGKYNFRFHAEQVIARRAVMDNIEKHIIKERLGKHARVMLDSMVPGPEFERMTVQNRFKGLRLQREINLVCKKYYEEIYETMDQWLEERRYYDDDIS</sequence>
<name>A0A7S2X9Y8_9EUKA</name>
<evidence type="ECO:0000313" key="1">
    <source>
        <dbReference type="EMBL" id="CAD9753859.1"/>
    </source>
</evidence>
<accession>A0A7S2X9Y8</accession>